<feature type="domain" description="Zn(2)-C6 fungal-type" evidence="4">
    <location>
        <begin position="17"/>
        <end position="46"/>
    </location>
</feature>
<evidence type="ECO:0000256" key="2">
    <source>
        <dbReference type="ARBA" id="ARBA00023242"/>
    </source>
</evidence>
<proteinExistence type="predicted"/>
<feature type="compositionally biased region" description="Polar residues" evidence="3">
    <location>
        <begin position="209"/>
        <end position="220"/>
    </location>
</feature>
<dbReference type="InterPro" id="IPR036864">
    <property type="entry name" value="Zn2-C6_fun-type_DNA-bd_sf"/>
</dbReference>
<protein>
    <submittedName>
        <fullName evidence="5">Oleate activated transcription factor 3</fullName>
    </submittedName>
</protein>
<dbReference type="STRING" id="36022.A0A1V2L392"/>
<keyword evidence="6" id="KW-1185">Reference proteome</keyword>
<organism evidence="5 6">
    <name type="scientific">Cyberlindnera fabianii</name>
    <name type="common">Yeast</name>
    <name type="synonym">Hansenula fabianii</name>
    <dbReference type="NCBI Taxonomy" id="36022"/>
    <lineage>
        <taxon>Eukaryota</taxon>
        <taxon>Fungi</taxon>
        <taxon>Dikarya</taxon>
        <taxon>Ascomycota</taxon>
        <taxon>Saccharomycotina</taxon>
        <taxon>Saccharomycetes</taxon>
        <taxon>Phaffomycetales</taxon>
        <taxon>Phaffomycetaceae</taxon>
        <taxon>Cyberlindnera</taxon>
    </lineage>
</organism>
<dbReference type="InterPro" id="IPR050613">
    <property type="entry name" value="Sec_Metabolite_Reg"/>
</dbReference>
<dbReference type="GO" id="GO:0005634">
    <property type="term" value="C:nucleus"/>
    <property type="evidence" value="ECO:0007669"/>
    <property type="project" value="UniProtKB-SubCell"/>
</dbReference>
<dbReference type="Pfam" id="PF00172">
    <property type="entry name" value="Zn_clus"/>
    <property type="match status" value="1"/>
</dbReference>
<feature type="region of interest" description="Disordered" evidence="3">
    <location>
        <begin position="47"/>
        <end position="79"/>
    </location>
</feature>
<evidence type="ECO:0000313" key="6">
    <source>
        <dbReference type="Proteomes" id="UP000189513"/>
    </source>
</evidence>
<dbReference type="SUPFAM" id="SSF57701">
    <property type="entry name" value="Zn2/Cys6 DNA-binding domain"/>
    <property type="match status" value="1"/>
</dbReference>
<evidence type="ECO:0000256" key="1">
    <source>
        <dbReference type="ARBA" id="ARBA00004123"/>
    </source>
</evidence>
<dbReference type="InterPro" id="IPR001138">
    <property type="entry name" value="Zn2Cys6_DnaBD"/>
</dbReference>
<gene>
    <name evidence="5" type="ORF">BON22_3635</name>
</gene>
<dbReference type="OMA" id="NPRNDII"/>
<dbReference type="PROSITE" id="PS50048">
    <property type="entry name" value="ZN2_CY6_FUNGAL_2"/>
    <property type="match status" value="1"/>
</dbReference>
<dbReference type="AlphaFoldDB" id="A0A1V2L392"/>
<comment type="subcellular location">
    <subcellularLocation>
        <location evidence="1">Nucleus</location>
    </subcellularLocation>
</comment>
<comment type="caution">
    <text evidence="5">The sequence shown here is derived from an EMBL/GenBank/DDBJ whole genome shotgun (WGS) entry which is preliminary data.</text>
</comment>
<dbReference type="GO" id="GO:0008270">
    <property type="term" value="F:zinc ion binding"/>
    <property type="evidence" value="ECO:0007669"/>
    <property type="project" value="InterPro"/>
</dbReference>
<sequence length="737" mass="83938">MADDEKEQKRRPRRSYNCGPCKKQKIKCDTAIPCGACRRHNRVEQCLASPPNPPSLDRAKRVRKQSLSSFGNENSLSDFRTANTQRPAVQLQPPQTFQPKVDHSTVKLPSIHTYTTTFKVSDKYPHSYTHNTSGHVDPVPAASSVPWDTKNGQQQPAPPPPPSTSLHRSAFGPPSDQATPQSRDAEILKLQNQVSVLTERLAQLEAKVSATSSPTETTHTLPARKNQAEKTSQIRTFNDFLSSLPESHILQGSINFFKKYLNKPLEIIDDKVIDGRLASLRPREEGPTPSHDDWENLSLIAIVMSLTVLHYPKNKIEQDLRLGTDVVQVANSLLQVSKSALGMVKYKENPKLIHLQILLLYDISLRFFNKKNLIMAMGSELVSMAYVLGLQTHKIPQNALEIDVPQKVWWIICHNDTLNSLKFGFPPLIRLESIPKEQVGSSQILKAFISAELNTTYQTLLTHIAKLTKICNEVPTSMGASLVEYLETLIMIDRQLTSYNIPQSLSILNPRNDIIINFQCCYLHFFIVLNRLRIYRKIYFGCPDDGIWFIMLSILESFLKRYNELRQMYPPEEYMNHYHQLSDCLVFGTIMYLIMVTTEPTKLPNGLNEILGQYSTSIITDMSFFRRTIFNEKVPFFQRSFETLDMLMSHMQQQTSTSTSTEELQLRQRELTVELQKSRVFDSHESTAGLVPSNDFFNVYFGNIAHHRRNVTIAAHSWKLDGVLGQEQLEFLLCLGA</sequence>
<dbReference type="VEuPathDB" id="FungiDB:BON22_3635"/>
<accession>A0A1V2L392</accession>
<feature type="region of interest" description="Disordered" evidence="3">
    <location>
        <begin position="129"/>
        <end position="181"/>
    </location>
</feature>
<name>A0A1V2L392_CYBFA</name>
<dbReference type="Proteomes" id="UP000189513">
    <property type="component" value="Unassembled WGS sequence"/>
</dbReference>
<evidence type="ECO:0000259" key="4">
    <source>
        <dbReference type="PROSITE" id="PS50048"/>
    </source>
</evidence>
<evidence type="ECO:0000256" key="3">
    <source>
        <dbReference type="SAM" id="MobiDB-lite"/>
    </source>
</evidence>
<reference evidence="6" key="1">
    <citation type="journal article" date="2017" name="Genome Announc.">
        <title>Genome sequences of Cyberlindnera fabianii 65, Pichia kudriavzevii 129, and Saccharomyces cerevisiae 131 isolated from fermented masau fruits in Zimbabwe.</title>
        <authorList>
            <person name="van Rijswijck I.M.H."/>
            <person name="Derks M.F.L."/>
            <person name="Abee T."/>
            <person name="de Ridder D."/>
            <person name="Smid E.J."/>
        </authorList>
    </citation>
    <scope>NUCLEOTIDE SEQUENCE [LARGE SCALE GENOMIC DNA]</scope>
    <source>
        <strain evidence="6">65</strain>
    </source>
</reference>
<dbReference type="CDD" id="cd00067">
    <property type="entry name" value="GAL4"/>
    <property type="match status" value="1"/>
</dbReference>
<dbReference type="GO" id="GO:0000981">
    <property type="term" value="F:DNA-binding transcription factor activity, RNA polymerase II-specific"/>
    <property type="evidence" value="ECO:0007669"/>
    <property type="project" value="InterPro"/>
</dbReference>
<dbReference type="EMBL" id="MPUK01000007">
    <property type="protein sequence ID" value="ONH66362.1"/>
    <property type="molecule type" value="Genomic_DNA"/>
</dbReference>
<evidence type="ECO:0000313" key="5">
    <source>
        <dbReference type="EMBL" id="ONH66362.1"/>
    </source>
</evidence>
<keyword evidence="2" id="KW-0539">Nucleus</keyword>
<feature type="region of interest" description="Disordered" evidence="3">
    <location>
        <begin position="206"/>
        <end position="230"/>
    </location>
</feature>
<dbReference type="PANTHER" id="PTHR31001">
    <property type="entry name" value="UNCHARACTERIZED TRANSCRIPTIONAL REGULATORY PROTEIN"/>
    <property type="match status" value="1"/>
</dbReference>
<dbReference type="CDD" id="cd12148">
    <property type="entry name" value="fungal_TF_MHR"/>
    <property type="match status" value="1"/>
</dbReference>
<feature type="compositionally biased region" description="Polar residues" evidence="3">
    <location>
        <begin position="65"/>
        <end position="79"/>
    </location>
</feature>